<dbReference type="PANTHER" id="PTHR33710">
    <property type="entry name" value="BNAC02G09200D PROTEIN"/>
    <property type="match status" value="1"/>
</dbReference>
<dbReference type="PANTHER" id="PTHR33710:SF77">
    <property type="entry name" value="DNASE I-LIKE SUPERFAMILY PROTEIN"/>
    <property type="match status" value="1"/>
</dbReference>
<evidence type="ECO:0000313" key="1">
    <source>
        <dbReference type="EMBL" id="KAF7821117.1"/>
    </source>
</evidence>
<comment type="caution">
    <text evidence="1">The sequence shown here is derived from an EMBL/GenBank/DDBJ whole genome shotgun (WGS) entry which is preliminary data.</text>
</comment>
<sequence length="347" mass="38945">MLFKPAMESRVQEGVQPINDDDHVFSGVFAGVDDGAVPKPGDVSTTEAVLSVVQTLDNCLLTHPKPVAHVSHFHDSITVEGESSVNAKNEHIPNLGVIGSRGVNMTKSPNVIEAFVNLKNEAQESKDGKGSREKLLNQTKCYRGKQIAEQPRNMKTAILSTIRQNMDSVDQLFDVHIMALEVGKGNRAGGLALFWYNTLDLTFASFSSNHIDVIVSDAGLNIKWHLTEKQGGIAKSDRSMQAFRDVCNHCGFTDMGFKGYPFTWNNGQHDQHNIQERLDRVFATEEWLLKFPYTKVNHISRFTSDHCDLEISFDSLPPSNHTRRQQLFRFEEAWCLDERCKDVINAV</sequence>
<dbReference type="OrthoDB" id="1001388at2759"/>
<dbReference type="SUPFAM" id="SSF56219">
    <property type="entry name" value="DNase I-like"/>
    <property type="match status" value="1"/>
</dbReference>
<proteinExistence type="predicted"/>
<keyword evidence="2" id="KW-1185">Reference proteome</keyword>
<dbReference type="InterPro" id="IPR036691">
    <property type="entry name" value="Endo/exonu/phosph_ase_sf"/>
</dbReference>
<organism evidence="1 2">
    <name type="scientific">Senna tora</name>
    <dbReference type="NCBI Taxonomy" id="362788"/>
    <lineage>
        <taxon>Eukaryota</taxon>
        <taxon>Viridiplantae</taxon>
        <taxon>Streptophyta</taxon>
        <taxon>Embryophyta</taxon>
        <taxon>Tracheophyta</taxon>
        <taxon>Spermatophyta</taxon>
        <taxon>Magnoliopsida</taxon>
        <taxon>eudicotyledons</taxon>
        <taxon>Gunneridae</taxon>
        <taxon>Pentapetalae</taxon>
        <taxon>rosids</taxon>
        <taxon>fabids</taxon>
        <taxon>Fabales</taxon>
        <taxon>Fabaceae</taxon>
        <taxon>Caesalpinioideae</taxon>
        <taxon>Cassia clade</taxon>
        <taxon>Senna</taxon>
    </lineage>
</organism>
<dbReference type="AlphaFoldDB" id="A0A834TH82"/>
<evidence type="ECO:0000313" key="2">
    <source>
        <dbReference type="Proteomes" id="UP000634136"/>
    </source>
</evidence>
<dbReference type="EMBL" id="JAAIUW010000008">
    <property type="protein sequence ID" value="KAF7821117.1"/>
    <property type="molecule type" value="Genomic_DNA"/>
</dbReference>
<dbReference type="Gene3D" id="3.60.10.10">
    <property type="entry name" value="Endonuclease/exonuclease/phosphatase"/>
    <property type="match status" value="1"/>
</dbReference>
<accession>A0A834TH82</accession>
<gene>
    <name evidence="1" type="ORF">G2W53_026572</name>
</gene>
<reference evidence="1" key="1">
    <citation type="submission" date="2020-09" db="EMBL/GenBank/DDBJ databases">
        <title>Genome-Enabled Discovery of Anthraquinone Biosynthesis in Senna tora.</title>
        <authorList>
            <person name="Kang S.-H."/>
            <person name="Pandey R.P."/>
            <person name="Lee C.-M."/>
            <person name="Sim J.-S."/>
            <person name="Jeong J.-T."/>
            <person name="Choi B.-S."/>
            <person name="Jung M."/>
            <person name="Ginzburg D."/>
            <person name="Zhao K."/>
            <person name="Won S.Y."/>
            <person name="Oh T.-J."/>
            <person name="Yu Y."/>
            <person name="Kim N.-H."/>
            <person name="Lee O.R."/>
            <person name="Lee T.-H."/>
            <person name="Bashyal P."/>
            <person name="Kim T.-S."/>
            <person name="Lee W.-H."/>
            <person name="Kawkins C."/>
            <person name="Kim C.-K."/>
            <person name="Kim J.S."/>
            <person name="Ahn B.O."/>
            <person name="Rhee S.Y."/>
            <person name="Sohng J.K."/>
        </authorList>
    </citation>
    <scope>NUCLEOTIDE SEQUENCE</scope>
    <source>
        <tissue evidence="1">Leaf</tissue>
    </source>
</reference>
<protein>
    <submittedName>
        <fullName evidence="1">Ribonuclease H</fullName>
    </submittedName>
</protein>
<name>A0A834TH82_9FABA</name>
<dbReference type="Proteomes" id="UP000634136">
    <property type="component" value="Unassembled WGS sequence"/>
</dbReference>